<dbReference type="InterPro" id="IPR018466">
    <property type="entry name" value="Kre9/Knh1-like_N"/>
</dbReference>
<keyword evidence="1" id="KW-0732">Signal</keyword>
<comment type="caution">
    <text evidence="4">The sequence shown here is derived from an EMBL/GenBank/DDBJ whole genome shotgun (WGS) entry which is preliminary data.</text>
</comment>
<evidence type="ECO:0000313" key="4">
    <source>
        <dbReference type="EMBL" id="ELR68711.1"/>
    </source>
</evidence>
<name>L8JIK5_9BACT</name>
<feature type="domain" description="Yeast cell wall synthesis Kre9/Knh1-like N-terminal" evidence="3">
    <location>
        <begin position="50"/>
        <end position="130"/>
    </location>
</feature>
<keyword evidence="2" id="KW-0812">Transmembrane</keyword>
<feature type="transmembrane region" description="Helical" evidence="2">
    <location>
        <begin position="136"/>
        <end position="154"/>
    </location>
</feature>
<dbReference type="Pfam" id="PF10342">
    <property type="entry name" value="Kre9_KNH"/>
    <property type="match status" value="1"/>
</dbReference>
<sequence length="173" mass="19842">MGLEVKPGYSKKIIWQPSRDLGDKFNGKVALEVRSKLFIPFVNMEGFEETEVLKRTREYKIAWTGGHPQNVLNFDLYKGDEKILTYPNIANAGHYTLIVPAYVRPGKDYWFKVSDAKNKEEVVYTERFRIKRKIPLIAKIIPMAVMAGAGYYFLQPKGNVDNTIPDALLPDEK</sequence>
<accession>L8JIK5</accession>
<dbReference type="AlphaFoldDB" id="L8JIK5"/>
<reference evidence="4 5" key="1">
    <citation type="submission" date="2012-12" db="EMBL/GenBank/DDBJ databases">
        <title>Genome assembly of Fulvivirga imtechensis AK7.</title>
        <authorList>
            <person name="Nupur N."/>
            <person name="Khatri I."/>
            <person name="Kumar R."/>
            <person name="Subramanian S."/>
            <person name="Pinnaka A."/>
        </authorList>
    </citation>
    <scope>NUCLEOTIDE SEQUENCE [LARGE SCALE GENOMIC DNA]</scope>
    <source>
        <strain evidence="4 5">AK7</strain>
    </source>
</reference>
<organism evidence="4 5">
    <name type="scientific">Fulvivirga imtechensis AK7</name>
    <dbReference type="NCBI Taxonomy" id="1237149"/>
    <lineage>
        <taxon>Bacteria</taxon>
        <taxon>Pseudomonadati</taxon>
        <taxon>Bacteroidota</taxon>
        <taxon>Cytophagia</taxon>
        <taxon>Cytophagales</taxon>
        <taxon>Fulvivirgaceae</taxon>
        <taxon>Fulvivirga</taxon>
    </lineage>
</organism>
<evidence type="ECO:0000313" key="5">
    <source>
        <dbReference type="Proteomes" id="UP000011135"/>
    </source>
</evidence>
<dbReference type="Proteomes" id="UP000011135">
    <property type="component" value="Unassembled WGS sequence"/>
</dbReference>
<proteinExistence type="predicted"/>
<evidence type="ECO:0000256" key="1">
    <source>
        <dbReference type="ARBA" id="ARBA00022729"/>
    </source>
</evidence>
<keyword evidence="2" id="KW-1133">Transmembrane helix</keyword>
<protein>
    <recommendedName>
        <fullName evidence="3">Yeast cell wall synthesis Kre9/Knh1-like N-terminal domain-containing protein</fullName>
    </recommendedName>
</protein>
<dbReference type="EMBL" id="AMZN01000095">
    <property type="protein sequence ID" value="ELR68711.1"/>
    <property type="molecule type" value="Genomic_DNA"/>
</dbReference>
<gene>
    <name evidence="4" type="ORF">C900_05894</name>
</gene>
<evidence type="ECO:0000259" key="3">
    <source>
        <dbReference type="Pfam" id="PF10342"/>
    </source>
</evidence>
<keyword evidence="2" id="KW-0472">Membrane</keyword>
<evidence type="ECO:0000256" key="2">
    <source>
        <dbReference type="SAM" id="Phobius"/>
    </source>
</evidence>
<keyword evidence="5" id="KW-1185">Reference proteome</keyword>